<name>A0A1C5AT94_9ACTN</name>
<dbReference type="AlphaFoldDB" id="A0A1C5AT94"/>
<proteinExistence type="predicted"/>
<protein>
    <submittedName>
        <fullName evidence="1">Uncharacterized protein</fullName>
    </submittedName>
</protein>
<sequence>NTATGVTGYVADTWVNTTYDVKTMVGRC</sequence>
<keyword evidence="2" id="KW-1185">Reference proteome</keyword>
<evidence type="ECO:0000313" key="2">
    <source>
        <dbReference type="Proteomes" id="UP000198797"/>
    </source>
</evidence>
<evidence type="ECO:0000313" key="1">
    <source>
        <dbReference type="EMBL" id="SCF48429.1"/>
    </source>
</evidence>
<reference evidence="2" key="1">
    <citation type="submission" date="2016-06" db="EMBL/GenBank/DDBJ databases">
        <authorList>
            <person name="Varghese N."/>
            <person name="Submissions Spin"/>
        </authorList>
    </citation>
    <scope>NUCLEOTIDE SEQUENCE [LARGE SCALE GENOMIC DNA]</scope>
    <source>
        <strain evidence="2">DSM 44100</strain>
    </source>
</reference>
<dbReference type="Proteomes" id="UP000198797">
    <property type="component" value="Unassembled WGS sequence"/>
</dbReference>
<feature type="non-terminal residue" evidence="1">
    <location>
        <position position="1"/>
    </location>
</feature>
<accession>A0A1C5AT94</accession>
<gene>
    <name evidence="1" type="ORF">GA0070216_12676</name>
</gene>
<dbReference type="EMBL" id="FMCU01000026">
    <property type="protein sequence ID" value="SCF48429.1"/>
    <property type="molecule type" value="Genomic_DNA"/>
</dbReference>
<organism evidence="1 2">
    <name type="scientific">Micromonospora matsumotoense</name>
    <dbReference type="NCBI Taxonomy" id="121616"/>
    <lineage>
        <taxon>Bacteria</taxon>
        <taxon>Bacillati</taxon>
        <taxon>Actinomycetota</taxon>
        <taxon>Actinomycetes</taxon>
        <taxon>Micromonosporales</taxon>
        <taxon>Micromonosporaceae</taxon>
        <taxon>Micromonospora</taxon>
    </lineage>
</organism>